<evidence type="ECO:0000256" key="6">
    <source>
        <dbReference type="ARBA" id="ARBA00022801"/>
    </source>
</evidence>
<evidence type="ECO:0000256" key="5">
    <source>
        <dbReference type="ARBA" id="ARBA00022723"/>
    </source>
</evidence>
<dbReference type="PANTHER" id="PTHR11839">
    <property type="entry name" value="UDP/ADP-SUGAR PYROPHOSPHATASE"/>
    <property type="match status" value="1"/>
</dbReference>
<keyword evidence="5" id="KW-0479">Metal-binding</keyword>
<dbReference type="Proteomes" id="UP001253545">
    <property type="component" value="Unassembled WGS sequence"/>
</dbReference>
<proteinExistence type="inferred from homology"/>
<dbReference type="PANTHER" id="PTHR11839:SF5">
    <property type="entry name" value="ADP-RIBOSE PYROPHOSPHATASE"/>
    <property type="match status" value="1"/>
</dbReference>
<dbReference type="NCBIfam" id="NF008003">
    <property type="entry name" value="PRK10729.1"/>
    <property type="match status" value="1"/>
</dbReference>
<reference evidence="14 15" key="1">
    <citation type="submission" date="2023-09" db="EMBL/GenBank/DDBJ databases">
        <authorList>
            <person name="Rey-Velasco X."/>
        </authorList>
    </citation>
    <scope>NUCLEOTIDE SEQUENCE [LARGE SCALE GENOMIC DNA]</scope>
    <source>
        <strain evidence="14 15">P117</strain>
    </source>
</reference>
<name>A0ABU2ZPH7_9ALTE</name>
<evidence type="ECO:0000313" key="15">
    <source>
        <dbReference type="Proteomes" id="UP001253545"/>
    </source>
</evidence>
<evidence type="ECO:0000256" key="1">
    <source>
        <dbReference type="ARBA" id="ARBA00001946"/>
    </source>
</evidence>
<dbReference type="InterPro" id="IPR000086">
    <property type="entry name" value="NUDIX_hydrolase_dom"/>
</dbReference>
<dbReference type="GO" id="GO:0047631">
    <property type="term" value="F:ADP-ribose diphosphatase activity"/>
    <property type="evidence" value="ECO:0007669"/>
    <property type="project" value="UniProtKB-EC"/>
</dbReference>
<comment type="catalytic activity">
    <reaction evidence="12">
        <text>ADP-D-ribose + H2O = D-ribose 5-phosphate + AMP + 2 H(+)</text>
        <dbReference type="Rhea" id="RHEA:10412"/>
        <dbReference type="ChEBI" id="CHEBI:15377"/>
        <dbReference type="ChEBI" id="CHEBI:15378"/>
        <dbReference type="ChEBI" id="CHEBI:57967"/>
        <dbReference type="ChEBI" id="CHEBI:78346"/>
        <dbReference type="ChEBI" id="CHEBI:456215"/>
        <dbReference type="EC" id="3.6.1.13"/>
    </reaction>
</comment>
<evidence type="ECO:0000256" key="2">
    <source>
        <dbReference type="ARBA" id="ARBA00007482"/>
    </source>
</evidence>
<dbReference type="NCBIfam" id="TIGR00052">
    <property type="entry name" value="nudix-type nucleoside diphosphatase, YffH/AdpP family"/>
    <property type="match status" value="1"/>
</dbReference>
<accession>A0ABU2ZPH7</accession>
<sequence length="204" mass="22827">MAKFTRDDITVHKVEKLYQGFFSLNKYHVSHPLFEGGESNVITREVFERGHAAAVLMYDPKLDELVLIEQFRMPAFETMQSPWLIEVVAGILEPGESAGDLCYREAQEEAGMAITKLTKICAFLPSPGACTESIELFVGEVDATKASGIHGLDYEAEDIKVLRVSLNEASTWLETGRINNSTAIIAVQWLLLNKHKLLEQWGIK</sequence>
<dbReference type="Gene3D" id="3.90.79.10">
    <property type="entry name" value="Nucleoside Triphosphate Pyrophosphohydrolase"/>
    <property type="match status" value="1"/>
</dbReference>
<evidence type="ECO:0000256" key="12">
    <source>
        <dbReference type="ARBA" id="ARBA00049546"/>
    </source>
</evidence>
<evidence type="ECO:0000256" key="9">
    <source>
        <dbReference type="ARBA" id="ARBA00030162"/>
    </source>
</evidence>
<keyword evidence="15" id="KW-1185">Reference proteome</keyword>
<feature type="domain" description="Nudix hydrolase" evidence="13">
    <location>
        <begin position="48"/>
        <end position="191"/>
    </location>
</feature>
<evidence type="ECO:0000256" key="11">
    <source>
        <dbReference type="ARBA" id="ARBA00033056"/>
    </source>
</evidence>
<evidence type="ECO:0000256" key="3">
    <source>
        <dbReference type="ARBA" id="ARBA00012453"/>
    </source>
</evidence>
<keyword evidence="7" id="KW-0460">Magnesium</keyword>
<dbReference type="PROSITE" id="PS51462">
    <property type="entry name" value="NUDIX"/>
    <property type="match status" value="1"/>
</dbReference>
<gene>
    <name evidence="14" type="primary">nudF</name>
    <name evidence="14" type="ORF">RM552_00725</name>
</gene>
<comment type="caution">
    <text evidence="14">The sequence shown here is derived from an EMBL/GenBank/DDBJ whole genome shotgun (WGS) entry which is preliminary data.</text>
</comment>
<dbReference type="InterPro" id="IPR015797">
    <property type="entry name" value="NUDIX_hydrolase-like_dom_sf"/>
</dbReference>
<evidence type="ECO:0000256" key="7">
    <source>
        <dbReference type="ARBA" id="ARBA00022842"/>
    </source>
</evidence>
<dbReference type="EMBL" id="JAVRHX010000001">
    <property type="protein sequence ID" value="MDT0593362.1"/>
    <property type="molecule type" value="Genomic_DNA"/>
</dbReference>
<comment type="cofactor">
    <cofactor evidence="1">
        <name>Mg(2+)</name>
        <dbReference type="ChEBI" id="CHEBI:18420"/>
    </cofactor>
</comment>
<comment type="function">
    <text evidence="8">Acts on ADP-mannose and ADP-glucose as well as ADP-ribose. Prevents glycogen biosynthesis. The reaction catalyzed by this enzyme is a limiting step of the gluconeogenic process.</text>
</comment>
<evidence type="ECO:0000256" key="8">
    <source>
        <dbReference type="ARBA" id="ARBA00025164"/>
    </source>
</evidence>
<dbReference type="CDD" id="cd24155">
    <property type="entry name" value="NUDIX_ADPRase"/>
    <property type="match status" value="1"/>
</dbReference>
<evidence type="ECO:0000313" key="14">
    <source>
        <dbReference type="EMBL" id="MDT0593362.1"/>
    </source>
</evidence>
<keyword evidence="6 14" id="KW-0378">Hydrolase</keyword>
<dbReference type="EC" id="3.6.1.13" evidence="3"/>
<evidence type="ECO:0000256" key="10">
    <source>
        <dbReference type="ARBA" id="ARBA00030308"/>
    </source>
</evidence>
<organism evidence="14 15">
    <name type="scientific">Glaciecola petra</name>
    <dbReference type="NCBI Taxonomy" id="3075602"/>
    <lineage>
        <taxon>Bacteria</taxon>
        <taxon>Pseudomonadati</taxon>
        <taxon>Pseudomonadota</taxon>
        <taxon>Gammaproteobacteria</taxon>
        <taxon>Alteromonadales</taxon>
        <taxon>Alteromonadaceae</taxon>
        <taxon>Glaciecola</taxon>
    </lineage>
</organism>
<dbReference type="InterPro" id="IPR004385">
    <property type="entry name" value="NDP_pyrophosphatase"/>
</dbReference>
<comment type="similarity">
    <text evidence="2">Belongs to the Nudix hydrolase family. NudF subfamily.</text>
</comment>
<evidence type="ECO:0000256" key="4">
    <source>
        <dbReference type="ARBA" id="ARBA00013297"/>
    </source>
</evidence>
<protein>
    <recommendedName>
        <fullName evidence="4">ADP-ribose pyrophosphatase</fullName>
        <ecNumber evidence="3">3.6.1.13</ecNumber>
    </recommendedName>
    <alternativeName>
        <fullName evidence="9">ADP-ribose diphosphatase</fullName>
    </alternativeName>
    <alternativeName>
        <fullName evidence="11">ADP-ribose phosphohydrolase</fullName>
    </alternativeName>
    <alternativeName>
        <fullName evidence="10">Adenosine diphosphoribose pyrophosphatase</fullName>
    </alternativeName>
</protein>
<dbReference type="RefSeq" id="WP_311366883.1">
    <property type="nucleotide sequence ID" value="NZ_JAVRHX010000001.1"/>
</dbReference>
<dbReference type="SUPFAM" id="SSF55811">
    <property type="entry name" value="Nudix"/>
    <property type="match status" value="1"/>
</dbReference>
<evidence type="ECO:0000259" key="13">
    <source>
        <dbReference type="PROSITE" id="PS51462"/>
    </source>
</evidence>
<dbReference type="Pfam" id="PF00293">
    <property type="entry name" value="NUDIX"/>
    <property type="match status" value="1"/>
</dbReference>